<evidence type="ECO:0000256" key="6">
    <source>
        <dbReference type="ARBA" id="ARBA00023288"/>
    </source>
</evidence>
<proteinExistence type="inferred from homology"/>
<evidence type="ECO:0000313" key="9">
    <source>
        <dbReference type="Proteomes" id="UP000292886"/>
    </source>
</evidence>
<comment type="similarity">
    <text evidence="2">Belongs to the NlpA lipoprotein family.</text>
</comment>
<dbReference type="PANTHER" id="PTHR30429:SF1">
    <property type="entry name" value="D-METHIONINE-BINDING LIPOPROTEIN METQ-RELATED"/>
    <property type="match status" value="1"/>
</dbReference>
<dbReference type="RefSeq" id="WP_133362749.1">
    <property type="nucleotide sequence ID" value="NZ_CP037940.1"/>
</dbReference>
<dbReference type="GO" id="GO:0016020">
    <property type="term" value="C:membrane"/>
    <property type="evidence" value="ECO:0007669"/>
    <property type="project" value="UniProtKB-SubCell"/>
</dbReference>
<keyword evidence="6" id="KW-0449">Lipoprotein</keyword>
<keyword evidence="9" id="KW-1185">Reference proteome</keyword>
<keyword evidence="4" id="KW-0472">Membrane</keyword>
<evidence type="ECO:0000256" key="3">
    <source>
        <dbReference type="ARBA" id="ARBA00022729"/>
    </source>
</evidence>
<name>A0A4P6YSN8_9LACO</name>
<feature type="signal peptide" evidence="7">
    <location>
        <begin position="1"/>
        <end position="25"/>
    </location>
</feature>
<evidence type="ECO:0000313" key="8">
    <source>
        <dbReference type="EMBL" id="QBO35670.1"/>
    </source>
</evidence>
<evidence type="ECO:0000256" key="4">
    <source>
        <dbReference type="ARBA" id="ARBA00023136"/>
    </source>
</evidence>
<evidence type="ECO:0000256" key="7">
    <source>
        <dbReference type="SAM" id="SignalP"/>
    </source>
</evidence>
<dbReference type="Pfam" id="PF03180">
    <property type="entry name" value="Lipoprotein_9"/>
    <property type="match status" value="1"/>
</dbReference>
<dbReference type="AlphaFoldDB" id="A0A4P6YSN8"/>
<gene>
    <name evidence="8" type="ORF">EQG49_03950</name>
</gene>
<accession>A0A4P6YSN8</accession>
<dbReference type="OrthoDB" id="9812878at2"/>
<protein>
    <submittedName>
        <fullName evidence="8">Metal ABC transporter substrate-binding protein</fullName>
    </submittedName>
</protein>
<evidence type="ECO:0000256" key="1">
    <source>
        <dbReference type="ARBA" id="ARBA00004635"/>
    </source>
</evidence>
<dbReference type="KEGG" id="wei:EQG49_03950"/>
<dbReference type="PANTHER" id="PTHR30429">
    <property type="entry name" value="D-METHIONINE-BINDING LIPOPROTEIN METQ"/>
    <property type="match status" value="1"/>
</dbReference>
<evidence type="ECO:0000256" key="5">
    <source>
        <dbReference type="ARBA" id="ARBA00023139"/>
    </source>
</evidence>
<reference evidence="9" key="1">
    <citation type="submission" date="2019-03" db="EMBL/GenBank/DDBJ databases">
        <title>Weissella sp. 26KH-42 Genome sequencing.</title>
        <authorList>
            <person name="Heo J."/>
            <person name="Kim S.-J."/>
            <person name="Kim J.-S."/>
            <person name="Hong S.-B."/>
            <person name="Kwon S.-W."/>
        </authorList>
    </citation>
    <scope>NUCLEOTIDE SEQUENCE [LARGE SCALE GENOMIC DNA]</scope>
    <source>
        <strain evidence="9">26KH-42</strain>
    </source>
</reference>
<evidence type="ECO:0000256" key="2">
    <source>
        <dbReference type="ARBA" id="ARBA00008973"/>
    </source>
</evidence>
<keyword evidence="3 7" id="KW-0732">Signal</keyword>
<dbReference type="Gene3D" id="3.40.190.10">
    <property type="entry name" value="Periplasmic binding protein-like II"/>
    <property type="match status" value="2"/>
</dbReference>
<dbReference type="InterPro" id="IPR004872">
    <property type="entry name" value="Lipoprotein_NlpA"/>
</dbReference>
<feature type="chain" id="PRO_5020874507" evidence="7">
    <location>
        <begin position="26"/>
        <end position="280"/>
    </location>
</feature>
<dbReference type="SUPFAM" id="SSF53850">
    <property type="entry name" value="Periplasmic binding protein-like II"/>
    <property type="match status" value="1"/>
</dbReference>
<sequence length="280" mass="30322">MKKAYIRFAVIAFALALILAGCGKAKSTSSNITIGSMGSDTDVWRYIAQSKEAKDAGLKITVKDLTNVTSLNPATVSGNIDVNAFQTVDYLNAYNKAAKQNLVPIATTYLEPLGIFSHKYKSLADVKDGATVGIVNDPANEARDLQLLAQSGLIKLAPSFKAGTGSIKDIAANPKHLKFKEIDYSMGPRVLDSLDLVFINNTTALEAGLNVLKDSVYREQINATTKGSINLLVTTKAKAKQADIKKLGKLYHSAFVQKYIKDKFQGTKVDVNKPLSYVEK</sequence>
<organism evidence="8 9">
    <name type="scientific">Periweissella cryptocerci</name>
    <dbReference type="NCBI Taxonomy" id="2506420"/>
    <lineage>
        <taxon>Bacteria</taxon>
        <taxon>Bacillati</taxon>
        <taxon>Bacillota</taxon>
        <taxon>Bacilli</taxon>
        <taxon>Lactobacillales</taxon>
        <taxon>Lactobacillaceae</taxon>
        <taxon>Periweissella</taxon>
    </lineage>
</organism>
<dbReference type="PROSITE" id="PS51257">
    <property type="entry name" value="PROKAR_LIPOPROTEIN"/>
    <property type="match status" value="1"/>
</dbReference>
<dbReference type="EMBL" id="CP037940">
    <property type="protein sequence ID" value="QBO35670.1"/>
    <property type="molecule type" value="Genomic_DNA"/>
</dbReference>
<dbReference type="Proteomes" id="UP000292886">
    <property type="component" value="Chromosome"/>
</dbReference>
<comment type="subcellular location">
    <subcellularLocation>
        <location evidence="1">Membrane</location>
        <topology evidence="1">Lipid-anchor</topology>
    </subcellularLocation>
</comment>
<keyword evidence="5" id="KW-0564">Palmitate</keyword>